<dbReference type="Gene3D" id="3.10.310.10">
    <property type="entry name" value="Diaminopimelate Epimerase, Chain A, domain 1"/>
    <property type="match status" value="2"/>
</dbReference>
<evidence type="ECO:0000256" key="4">
    <source>
        <dbReference type="ARBA" id="ARBA00022605"/>
    </source>
</evidence>
<dbReference type="Proteomes" id="UP000002274">
    <property type="component" value="Chromosome"/>
</dbReference>
<accession>A2C9T8</accession>
<dbReference type="AlphaFoldDB" id="A2C9T8"/>
<evidence type="ECO:0000256" key="9">
    <source>
        <dbReference type="PROSITE-ProRule" id="PRU10125"/>
    </source>
</evidence>
<dbReference type="KEGG" id="pmf:P9303_15041"/>
<keyword evidence="4 8" id="KW-0028">Amino-acid biosynthesis</keyword>
<feature type="active site" evidence="9">
    <location>
        <position position="78"/>
    </location>
</feature>
<dbReference type="SUPFAM" id="SSF54506">
    <property type="entry name" value="Diaminopimelate epimerase-like"/>
    <property type="match status" value="2"/>
</dbReference>
<dbReference type="PROSITE" id="PS01326">
    <property type="entry name" value="DAP_EPIMERASE"/>
    <property type="match status" value="1"/>
</dbReference>
<dbReference type="GO" id="GO:0005829">
    <property type="term" value="C:cytosol"/>
    <property type="evidence" value="ECO:0007669"/>
    <property type="project" value="TreeGrafter"/>
</dbReference>
<dbReference type="GO" id="GO:0008837">
    <property type="term" value="F:diaminopimelate epimerase activity"/>
    <property type="evidence" value="ECO:0007669"/>
    <property type="project" value="UniProtKB-UniRule"/>
</dbReference>
<comment type="similarity">
    <text evidence="2 8">Belongs to the diaminopimelate epimerase family.</text>
</comment>
<dbReference type="InterPro" id="IPR018510">
    <property type="entry name" value="DAP_epimerase_AS"/>
</dbReference>
<evidence type="ECO:0000256" key="5">
    <source>
        <dbReference type="ARBA" id="ARBA00023154"/>
    </source>
</evidence>
<feature type="binding site" evidence="8">
    <location>
        <begin position="217"/>
        <end position="218"/>
    </location>
    <ligand>
        <name>substrate</name>
    </ligand>
</feature>
<evidence type="ECO:0000256" key="1">
    <source>
        <dbReference type="ARBA" id="ARBA00005196"/>
    </source>
</evidence>
<feature type="site" description="Could be important to modulate the pK values of the two catalytic cysteine residues" evidence="8">
    <location>
        <position position="217"/>
    </location>
</feature>
<feature type="binding site" evidence="8">
    <location>
        <begin position="79"/>
        <end position="80"/>
    </location>
    <ligand>
        <name>substrate</name>
    </ligand>
</feature>
<sequence length="323" mass="34818">MLQFSKYQGLGNDFVLIDGREGQLSDQVINPDPAWVRKICDRHFGIGADGLILALPPRADGDLRMQIFNADGSLAEMCGNGIRCLTRFLADIDGDLCAQRWNIETLAGIICPILQEDGQICVDMGSPFLDPESIPTTLTIGSAGLPQGECHLGGTSLNVAAVGMGNPHVIVPVEDLESIPFEKWGQILEKHQTFPAKTNVHFLKIHSTNQLEIRVWERGSGPTLACGTGACASLVAACLLGLSDDHAEVLLPGGVLQISWPGRRGSVFMTGPAEPVFDGVLTPLLTPSHTEVLPQDDQIKFVEDIEYSGNIKSSRINKHSYLG</sequence>
<reference evidence="10 11" key="1">
    <citation type="journal article" date="2007" name="PLoS Genet.">
        <title>Patterns and implications of gene gain and loss in the evolution of Prochlorococcus.</title>
        <authorList>
            <person name="Kettler G.C."/>
            <person name="Martiny A.C."/>
            <person name="Huang K."/>
            <person name="Zucker J."/>
            <person name="Coleman M.L."/>
            <person name="Rodrigue S."/>
            <person name="Chen F."/>
            <person name="Lapidus A."/>
            <person name="Ferriera S."/>
            <person name="Johnson J."/>
            <person name="Steglich C."/>
            <person name="Church G.M."/>
            <person name="Richardson P."/>
            <person name="Chisholm S.W."/>
        </authorList>
    </citation>
    <scope>NUCLEOTIDE SEQUENCE [LARGE SCALE GENOMIC DNA]</scope>
    <source>
        <strain evidence="10 11">MIT 9303</strain>
    </source>
</reference>
<evidence type="ECO:0000256" key="7">
    <source>
        <dbReference type="ARBA" id="ARBA00051712"/>
    </source>
</evidence>
<feature type="site" description="Could be important to modulate the pK values of the two catalytic cysteine residues" evidence="8">
    <location>
        <position position="168"/>
    </location>
</feature>
<feature type="binding site" evidence="8">
    <location>
        <position position="166"/>
    </location>
    <ligand>
        <name>substrate</name>
    </ligand>
</feature>
<dbReference type="NCBIfam" id="TIGR00652">
    <property type="entry name" value="DapF"/>
    <property type="match status" value="1"/>
</dbReference>
<dbReference type="PANTHER" id="PTHR31689:SF0">
    <property type="entry name" value="DIAMINOPIMELATE EPIMERASE"/>
    <property type="match status" value="1"/>
</dbReference>
<comment type="catalytic activity">
    <reaction evidence="7 8">
        <text>(2S,6S)-2,6-diaminopimelate = meso-2,6-diaminopimelate</text>
        <dbReference type="Rhea" id="RHEA:15393"/>
        <dbReference type="ChEBI" id="CHEBI:57609"/>
        <dbReference type="ChEBI" id="CHEBI:57791"/>
        <dbReference type="EC" id="5.1.1.7"/>
    </reaction>
</comment>
<feature type="binding site" evidence="8">
    <location>
        <position position="12"/>
    </location>
    <ligand>
        <name>substrate</name>
    </ligand>
</feature>
<keyword evidence="8" id="KW-0963">Cytoplasm</keyword>
<comment type="subcellular location">
    <subcellularLocation>
        <location evidence="8">Cytoplasm</location>
    </subcellularLocation>
</comment>
<dbReference type="EMBL" id="CP000554">
    <property type="protein sequence ID" value="ABM78248.1"/>
    <property type="molecule type" value="Genomic_DNA"/>
</dbReference>
<comment type="pathway">
    <text evidence="1 8">Amino-acid biosynthesis; L-lysine biosynthesis via DAP pathway; DL-2,6-diaminopimelate from LL-2,6-diaminopimelate: step 1/1.</text>
</comment>
<evidence type="ECO:0000256" key="2">
    <source>
        <dbReference type="ARBA" id="ARBA00010219"/>
    </source>
</evidence>
<evidence type="ECO:0000256" key="6">
    <source>
        <dbReference type="ARBA" id="ARBA00023235"/>
    </source>
</evidence>
<feature type="binding site" evidence="8">
    <location>
        <begin position="227"/>
        <end position="228"/>
    </location>
    <ligand>
        <name>substrate</name>
    </ligand>
</feature>
<gene>
    <name evidence="8 10" type="primary">dapF</name>
    <name evidence="10" type="ordered locus">P9303_15041</name>
</gene>
<evidence type="ECO:0000256" key="3">
    <source>
        <dbReference type="ARBA" id="ARBA00013080"/>
    </source>
</evidence>
<comment type="function">
    <text evidence="8">Catalyzes the stereoinversion of LL-2,6-diaminopimelate (L,L-DAP) to meso-diaminopimelate (meso-DAP), a precursor of L-lysine and an essential component of the bacterial peptidoglycan.</text>
</comment>
<evidence type="ECO:0000313" key="11">
    <source>
        <dbReference type="Proteomes" id="UP000002274"/>
    </source>
</evidence>
<protein>
    <recommendedName>
        <fullName evidence="3 8">Diaminopimelate epimerase</fullName>
        <shortName evidence="8">DAP epimerase</shortName>
        <ecNumber evidence="3 8">5.1.1.7</ecNumber>
    </recommendedName>
    <alternativeName>
        <fullName evidence="8">PLP-independent amino acid racemase</fullName>
    </alternativeName>
</protein>
<name>A2C9T8_PROM3</name>
<keyword evidence="5 8" id="KW-0457">Lysine biosynthesis</keyword>
<feature type="active site" description="Proton donor" evidence="8">
    <location>
        <position position="78"/>
    </location>
</feature>
<dbReference type="Pfam" id="PF01678">
    <property type="entry name" value="DAP_epimerase"/>
    <property type="match status" value="2"/>
</dbReference>
<dbReference type="HOGENOM" id="CLU_053306_3_0_3"/>
<dbReference type="UniPathway" id="UPA00034">
    <property type="reaction ID" value="UER00025"/>
</dbReference>
<proteinExistence type="inferred from homology"/>
<comment type="caution">
    <text evidence="8">Lacks conserved residue(s) required for the propagation of feature annotation.</text>
</comment>
<dbReference type="STRING" id="59922.P9303_15041"/>
<feature type="binding site" evidence="8">
    <location>
        <position position="69"/>
    </location>
    <ligand>
        <name>substrate</name>
    </ligand>
</feature>
<evidence type="ECO:0000313" key="10">
    <source>
        <dbReference type="EMBL" id="ABM78248.1"/>
    </source>
</evidence>
<feature type="active site" description="Proton acceptor" evidence="8">
    <location>
        <position position="226"/>
    </location>
</feature>
<evidence type="ECO:0000256" key="8">
    <source>
        <dbReference type="HAMAP-Rule" id="MF_00197"/>
    </source>
</evidence>
<comment type="subunit">
    <text evidence="8">Homodimer.</text>
</comment>
<dbReference type="EC" id="5.1.1.7" evidence="3 8"/>
<keyword evidence="6 8" id="KW-0413">Isomerase</keyword>
<feature type="binding site" evidence="8">
    <location>
        <position position="199"/>
    </location>
    <ligand>
        <name>substrate</name>
    </ligand>
</feature>
<dbReference type="InterPro" id="IPR001653">
    <property type="entry name" value="DAP_epimerase_DapF"/>
</dbReference>
<dbReference type="RefSeq" id="WP_011826141.1">
    <property type="nucleotide sequence ID" value="NC_008820.1"/>
</dbReference>
<dbReference type="GO" id="GO:0009089">
    <property type="term" value="P:lysine biosynthetic process via diaminopimelate"/>
    <property type="evidence" value="ECO:0007669"/>
    <property type="project" value="UniProtKB-UniRule"/>
</dbReference>
<dbReference type="PANTHER" id="PTHR31689">
    <property type="entry name" value="DIAMINOPIMELATE EPIMERASE, CHLOROPLASTIC"/>
    <property type="match status" value="1"/>
</dbReference>
<dbReference type="HAMAP" id="MF_00197">
    <property type="entry name" value="DAP_epimerase"/>
    <property type="match status" value="1"/>
</dbReference>
<organism evidence="10 11">
    <name type="scientific">Prochlorococcus marinus (strain MIT 9303)</name>
    <dbReference type="NCBI Taxonomy" id="59922"/>
    <lineage>
        <taxon>Bacteria</taxon>
        <taxon>Bacillati</taxon>
        <taxon>Cyanobacteriota</taxon>
        <taxon>Cyanophyceae</taxon>
        <taxon>Synechococcales</taxon>
        <taxon>Prochlorococcaceae</taxon>
        <taxon>Prochlorococcus</taxon>
    </lineage>
</organism>